<name>A0AAW0CM07_9AGAR</name>
<dbReference type="Proteomes" id="UP001362999">
    <property type="component" value="Unassembled WGS sequence"/>
</dbReference>
<evidence type="ECO:0000256" key="1">
    <source>
        <dbReference type="SAM" id="SignalP"/>
    </source>
</evidence>
<keyword evidence="3" id="KW-1185">Reference proteome</keyword>
<proteinExistence type="predicted"/>
<dbReference type="InterPro" id="IPR032710">
    <property type="entry name" value="NTF2-like_dom_sf"/>
</dbReference>
<keyword evidence="1" id="KW-0732">Signal</keyword>
<gene>
    <name evidence="2" type="ORF">R3P38DRAFT_2514813</name>
</gene>
<organism evidence="2 3">
    <name type="scientific">Favolaschia claudopus</name>
    <dbReference type="NCBI Taxonomy" id="2862362"/>
    <lineage>
        <taxon>Eukaryota</taxon>
        <taxon>Fungi</taxon>
        <taxon>Dikarya</taxon>
        <taxon>Basidiomycota</taxon>
        <taxon>Agaricomycotina</taxon>
        <taxon>Agaricomycetes</taxon>
        <taxon>Agaricomycetidae</taxon>
        <taxon>Agaricales</taxon>
        <taxon>Marasmiineae</taxon>
        <taxon>Mycenaceae</taxon>
        <taxon>Favolaschia</taxon>
    </lineage>
</organism>
<feature type="chain" id="PRO_5043821862" evidence="1">
    <location>
        <begin position="25"/>
        <end position="163"/>
    </location>
</feature>
<dbReference type="EMBL" id="JAWWNJ010000016">
    <property type="protein sequence ID" value="KAK7039854.1"/>
    <property type="molecule type" value="Genomic_DNA"/>
</dbReference>
<dbReference type="AlphaFoldDB" id="A0AAW0CM07"/>
<feature type="signal peptide" evidence="1">
    <location>
        <begin position="1"/>
        <end position="24"/>
    </location>
</feature>
<reference evidence="2 3" key="1">
    <citation type="journal article" date="2024" name="J Genomics">
        <title>Draft genome sequencing and assembly of Favolaschia claudopus CIRM-BRFM 2984 isolated from oak limbs.</title>
        <authorList>
            <person name="Navarro D."/>
            <person name="Drula E."/>
            <person name="Chaduli D."/>
            <person name="Cazenave R."/>
            <person name="Ahrendt S."/>
            <person name="Wang J."/>
            <person name="Lipzen A."/>
            <person name="Daum C."/>
            <person name="Barry K."/>
            <person name="Grigoriev I.V."/>
            <person name="Favel A."/>
            <person name="Rosso M.N."/>
            <person name="Martin F."/>
        </authorList>
    </citation>
    <scope>NUCLEOTIDE SEQUENCE [LARGE SCALE GENOMIC DNA]</scope>
    <source>
        <strain evidence="2 3">CIRM-BRFM 2984</strain>
    </source>
</reference>
<accession>A0AAW0CM07</accession>
<protein>
    <submittedName>
        <fullName evidence="2">Snoal-like polyketide cyclase family protein</fullName>
    </submittedName>
</protein>
<dbReference type="Gene3D" id="3.10.450.50">
    <property type="match status" value="1"/>
</dbReference>
<sequence length="163" mass="18394">MRFSTAFFTTLTLTLVEFVATTHAAGTSTPVPCVVKPATVVEQQAINDQFNDQFYISRDIVGAYSHLTSDYINHKPDITDGQLASFNFVYPLLDKSSNLSITVQILHTAFEPPFAWVHWRADGFMPRPTAILDIYRYNGTCIVEHWDVVEEVPENPVSTHPLF</sequence>
<evidence type="ECO:0000313" key="3">
    <source>
        <dbReference type="Proteomes" id="UP001362999"/>
    </source>
</evidence>
<evidence type="ECO:0000313" key="2">
    <source>
        <dbReference type="EMBL" id="KAK7039854.1"/>
    </source>
</evidence>
<comment type="caution">
    <text evidence="2">The sequence shown here is derived from an EMBL/GenBank/DDBJ whole genome shotgun (WGS) entry which is preliminary data.</text>
</comment>
<dbReference type="SUPFAM" id="SSF54427">
    <property type="entry name" value="NTF2-like"/>
    <property type="match status" value="1"/>
</dbReference>